<keyword evidence="4" id="KW-0934">Plastid</keyword>
<keyword evidence="5" id="KW-0547">Nucleotide-binding</keyword>
<proteinExistence type="inferred from homology"/>
<evidence type="ECO:0000256" key="5">
    <source>
        <dbReference type="ARBA" id="ARBA00022741"/>
    </source>
</evidence>
<feature type="non-terminal residue" evidence="7">
    <location>
        <position position="1"/>
    </location>
</feature>
<keyword evidence="6" id="KW-0067">ATP-binding</keyword>
<comment type="caution">
    <text evidence="7">The sequence shown here is derived from an EMBL/GenBank/DDBJ whole genome shotgun (WGS) entry which is preliminary data.</text>
</comment>
<accession>A0A7J8V337</accession>
<organism evidence="7 8">
    <name type="scientific">Gossypium klotzschianum</name>
    <dbReference type="NCBI Taxonomy" id="34286"/>
    <lineage>
        <taxon>Eukaryota</taxon>
        <taxon>Viridiplantae</taxon>
        <taxon>Streptophyta</taxon>
        <taxon>Embryophyta</taxon>
        <taxon>Tracheophyta</taxon>
        <taxon>Spermatophyta</taxon>
        <taxon>Magnoliopsida</taxon>
        <taxon>eudicotyledons</taxon>
        <taxon>Gunneridae</taxon>
        <taxon>Pentapetalae</taxon>
        <taxon>rosids</taxon>
        <taxon>malvids</taxon>
        <taxon>Malvales</taxon>
        <taxon>Malvaceae</taxon>
        <taxon>Malvoideae</taxon>
        <taxon>Gossypium</taxon>
    </lineage>
</organism>
<evidence type="ECO:0000313" key="8">
    <source>
        <dbReference type="Proteomes" id="UP000593573"/>
    </source>
</evidence>
<comment type="subcellular location">
    <subcellularLocation>
        <location evidence="2">Plastid</location>
    </subcellularLocation>
</comment>
<sequence>FLNKFLDNKLKGFLINDINIDDSNAIDRDLDIELELLTMMNALTMDMISEIDRFYITLQFELVKAMSPCLIWIPNIHDLDVHEANYLSIGLLVNYLYKDYERCSTRNILLIIIYDEKDELQENDLAFLQSGTMQVFLNKFFDNKLKVFLIDDIDIDDSDDIDANDAIDCDLDTELELLTMMNALTMDMILVWCV</sequence>
<reference evidence="7 8" key="1">
    <citation type="journal article" date="2019" name="Genome Biol. Evol.">
        <title>Insights into the evolution of the New World diploid cottons (Gossypium, subgenus Houzingenia) based on genome sequencing.</title>
        <authorList>
            <person name="Grover C.E."/>
            <person name="Arick M.A. 2nd"/>
            <person name="Thrash A."/>
            <person name="Conover J.L."/>
            <person name="Sanders W.S."/>
            <person name="Peterson D.G."/>
            <person name="Frelichowski J.E."/>
            <person name="Scheffler J.A."/>
            <person name="Scheffler B.E."/>
            <person name="Wendel J.F."/>
        </authorList>
    </citation>
    <scope>NUCLEOTIDE SEQUENCE [LARGE SCALE GENOMIC DNA]</scope>
    <source>
        <strain evidence="7">57</strain>
        <tissue evidence="7">Leaf</tissue>
    </source>
</reference>
<evidence type="ECO:0000256" key="4">
    <source>
        <dbReference type="ARBA" id="ARBA00022640"/>
    </source>
</evidence>
<comment type="function">
    <text evidence="1">Probable ATPase of unknown function. Its presence in a non-photosynthetic plant (Epifagus virginiana) and experiments in tobacco indicate that it has an essential function which is probably not related to photosynthesis.</text>
</comment>
<evidence type="ECO:0000256" key="3">
    <source>
        <dbReference type="ARBA" id="ARBA00009361"/>
    </source>
</evidence>
<protein>
    <submittedName>
        <fullName evidence="7">Uncharacterized protein</fullName>
    </submittedName>
</protein>
<dbReference type="EMBL" id="JABFAB010000008">
    <property type="protein sequence ID" value="MBA0657185.1"/>
    <property type="molecule type" value="Genomic_DNA"/>
</dbReference>
<dbReference type="Proteomes" id="UP000593573">
    <property type="component" value="Unassembled WGS sequence"/>
</dbReference>
<comment type="similarity">
    <text evidence="3">Belongs to the Ycf2 family.</text>
</comment>
<dbReference type="GO" id="GO:0009536">
    <property type="term" value="C:plastid"/>
    <property type="evidence" value="ECO:0007669"/>
    <property type="project" value="UniProtKB-SubCell"/>
</dbReference>
<dbReference type="PANTHER" id="PTHR33078">
    <property type="entry name" value="PROTEIN YCF2-RELATED"/>
    <property type="match status" value="1"/>
</dbReference>
<evidence type="ECO:0000256" key="2">
    <source>
        <dbReference type="ARBA" id="ARBA00004474"/>
    </source>
</evidence>
<dbReference type="PANTHER" id="PTHR33078:SF100">
    <property type="entry name" value="PROTEIN YCF2"/>
    <property type="match status" value="1"/>
</dbReference>
<gene>
    <name evidence="7" type="ORF">Goklo_009490</name>
</gene>
<evidence type="ECO:0000313" key="7">
    <source>
        <dbReference type="EMBL" id="MBA0657185.1"/>
    </source>
</evidence>
<evidence type="ECO:0000256" key="6">
    <source>
        <dbReference type="ARBA" id="ARBA00022840"/>
    </source>
</evidence>
<evidence type="ECO:0000256" key="1">
    <source>
        <dbReference type="ARBA" id="ARBA00002329"/>
    </source>
</evidence>
<dbReference type="AlphaFoldDB" id="A0A7J8V337"/>
<name>A0A7J8V337_9ROSI</name>
<keyword evidence="8" id="KW-1185">Reference proteome</keyword>
<dbReference type="GO" id="GO:0005524">
    <property type="term" value="F:ATP binding"/>
    <property type="evidence" value="ECO:0007669"/>
    <property type="project" value="UniProtKB-KW"/>
</dbReference>